<dbReference type="EMBL" id="JACQPB010000030">
    <property type="protein sequence ID" value="MBI4210323.1"/>
    <property type="molecule type" value="Genomic_DNA"/>
</dbReference>
<keyword evidence="1" id="KW-0812">Transmembrane</keyword>
<comment type="caution">
    <text evidence="2">The sequence shown here is derived from an EMBL/GenBank/DDBJ whole genome shotgun (WGS) entry which is preliminary data.</text>
</comment>
<organism evidence="2 3">
    <name type="scientific">Candidatus Iainarchaeum sp</name>
    <dbReference type="NCBI Taxonomy" id="3101447"/>
    <lineage>
        <taxon>Archaea</taxon>
        <taxon>Candidatus Iainarchaeota</taxon>
        <taxon>Candidatus Iainarchaeia</taxon>
        <taxon>Candidatus Iainarchaeales</taxon>
        <taxon>Candidatus Iainarchaeaceae</taxon>
        <taxon>Candidatus Iainarchaeum</taxon>
    </lineage>
</organism>
<protein>
    <submittedName>
        <fullName evidence="2">Uncharacterized protein</fullName>
    </submittedName>
</protein>
<reference evidence="2" key="1">
    <citation type="submission" date="2020-07" db="EMBL/GenBank/DDBJ databases">
        <title>Huge and variable diversity of episymbiotic CPR bacteria and DPANN archaea in groundwater ecosystems.</title>
        <authorList>
            <person name="He C.Y."/>
            <person name="Keren R."/>
            <person name="Whittaker M."/>
            <person name="Farag I.F."/>
            <person name="Doudna J."/>
            <person name="Cate J.H.D."/>
            <person name="Banfield J.F."/>
        </authorList>
    </citation>
    <scope>NUCLEOTIDE SEQUENCE</scope>
    <source>
        <strain evidence="2">NC_groundwater_1296_Ag_S-0.2um_52_80</strain>
    </source>
</reference>
<evidence type="ECO:0000313" key="2">
    <source>
        <dbReference type="EMBL" id="MBI4210323.1"/>
    </source>
</evidence>
<proteinExistence type="predicted"/>
<feature type="transmembrane region" description="Helical" evidence="1">
    <location>
        <begin position="129"/>
        <end position="150"/>
    </location>
</feature>
<evidence type="ECO:0000256" key="1">
    <source>
        <dbReference type="SAM" id="Phobius"/>
    </source>
</evidence>
<dbReference type="Proteomes" id="UP000732298">
    <property type="component" value="Unassembled WGS sequence"/>
</dbReference>
<feature type="transmembrane region" description="Helical" evidence="1">
    <location>
        <begin position="61"/>
        <end position="84"/>
    </location>
</feature>
<feature type="transmembrane region" description="Helical" evidence="1">
    <location>
        <begin position="96"/>
        <end position="117"/>
    </location>
</feature>
<accession>A0A8T3YJ90</accession>
<keyword evidence="1" id="KW-0472">Membrane</keyword>
<dbReference type="AlphaFoldDB" id="A0A8T3YJ90"/>
<gene>
    <name evidence="2" type="ORF">HY544_02340</name>
</gene>
<keyword evidence="1" id="KW-1133">Transmembrane helix</keyword>
<name>A0A8T3YJ90_9ARCH</name>
<evidence type="ECO:0000313" key="3">
    <source>
        <dbReference type="Proteomes" id="UP000732298"/>
    </source>
</evidence>
<sequence length="179" mass="19684">MEGKYLTGAILANAYRLLRVFPNSDPIMGFVLPAAKNEPFWKAPLFAFATMFTFDMLTSGIGAWTWVTSTTYALIAFAFTMLLKAEKPGLATYTKYGLAGVLAFDFITGPAMGSALFHQPFWLTLLAQIPFTAMHLVSVSFSILIITPFFDRQAMLDLQGMASSVRNAFLQAVKAWGAQ</sequence>